<evidence type="ECO:0000256" key="7">
    <source>
        <dbReference type="RuleBase" id="RU000488"/>
    </source>
</evidence>
<dbReference type="PROSITE" id="PS50920">
    <property type="entry name" value="SOLCAR"/>
    <property type="match status" value="3"/>
</dbReference>
<evidence type="ECO:0000256" key="1">
    <source>
        <dbReference type="ARBA" id="ARBA00004141"/>
    </source>
</evidence>
<name>A0A5B8MR57_9CHLO</name>
<dbReference type="AlphaFoldDB" id="A0A5B8MR57"/>
<dbReference type="GO" id="GO:0016020">
    <property type="term" value="C:membrane"/>
    <property type="evidence" value="ECO:0007669"/>
    <property type="project" value="UniProtKB-SubCell"/>
</dbReference>
<evidence type="ECO:0000256" key="3">
    <source>
        <dbReference type="ARBA" id="ARBA00022692"/>
    </source>
</evidence>
<dbReference type="InterPro" id="IPR018108">
    <property type="entry name" value="MCP_transmembrane"/>
</dbReference>
<dbReference type="GO" id="GO:0055085">
    <property type="term" value="P:transmembrane transport"/>
    <property type="evidence" value="ECO:0007669"/>
    <property type="project" value="InterPro"/>
</dbReference>
<feature type="repeat" description="Solcar" evidence="6">
    <location>
        <begin position="271"/>
        <end position="368"/>
    </location>
</feature>
<dbReference type="PANTHER" id="PTHR24089">
    <property type="entry name" value="SOLUTE CARRIER FAMILY 25"/>
    <property type="match status" value="1"/>
</dbReference>
<evidence type="ECO:0000313" key="9">
    <source>
        <dbReference type="Proteomes" id="UP000316726"/>
    </source>
</evidence>
<dbReference type="STRING" id="1764295.A0A5B8MR57"/>
<keyword evidence="4" id="KW-0677">Repeat</keyword>
<feature type="repeat" description="Solcar" evidence="6">
    <location>
        <begin position="17"/>
        <end position="130"/>
    </location>
</feature>
<comment type="similarity">
    <text evidence="7">Belongs to the mitochondrial carrier (TC 2.A.29) family.</text>
</comment>
<evidence type="ECO:0000256" key="4">
    <source>
        <dbReference type="ARBA" id="ARBA00022737"/>
    </source>
</evidence>
<accession>A0A5B8MR57</accession>
<evidence type="ECO:0000256" key="2">
    <source>
        <dbReference type="ARBA" id="ARBA00022448"/>
    </source>
</evidence>
<protein>
    <submittedName>
        <fullName evidence="8">Mitochondrial carrier protein</fullName>
    </submittedName>
</protein>
<dbReference type="Proteomes" id="UP000316726">
    <property type="component" value="Chromosome 8"/>
</dbReference>
<dbReference type="Gene3D" id="1.50.40.10">
    <property type="entry name" value="Mitochondrial carrier domain"/>
    <property type="match status" value="1"/>
</dbReference>
<gene>
    <name evidence="8" type="ORF">A3770_08p53350</name>
</gene>
<evidence type="ECO:0000256" key="6">
    <source>
        <dbReference type="PROSITE-ProRule" id="PRU00282"/>
    </source>
</evidence>
<keyword evidence="3 6" id="KW-0812">Transmembrane</keyword>
<dbReference type="InterPro" id="IPR023395">
    <property type="entry name" value="MCP_dom_sf"/>
</dbReference>
<keyword evidence="2 7" id="KW-0813">Transport</keyword>
<dbReference type="OrthoDB" id="270584at2759"/>
<organism evidence="8 9">
    <name type="scientific">Chloropicon primus</name>
    <dbReference type="NCBI Taxonomy" id="1764295"/>
    <lineage>
        <taxon>Eukaryota</taxon>
        <taxon>Viridiplantae</taxon>
        <taxon>Chlorophyta</taxon>
        <taxon>Chloropicophyceae</taxon>
        <taxon>Chloropicales</taxon>
        <taxon>Chloropicaceae</taxon>
        <taxon>Chloropicon</taxon>
    </lineage>
</organism>
<dbReference type="EMBL" id="CP031041">
    <property type="protein sequence ID" value="QDZ22817.1"/>
    <property type="molecule type" value="Genomic_DNA"/>
</dbReference>
<sequence>MAGKEHHQEGNTLQTMHPVFKELLSGGTAGAFAKSAVAPLERVKIIIQTSGALALQDSRRAAAATAVTTSTSTSGGLTTAVVRGGIPMVMRSIVTSEGVRGLWKGNGASVLRVVPYAALHFSAYERYRTWVLDIDSESLPRHVRSLGQTPAVDLVAGSMAGATAVSLTYPLDLLRTRMAWRSSGINAPRGPGAEAVGRAAGLQRSTILSMLGQIARKEGIAGFYKGVSPSLLGIFPYAGLKFFVYQYLKTLYVKGSPGSEGGSGDLAGVRVATSMKLVFGACAGLVAQTVTYPLDVVRRRMQVQDMVTAGDGAQGHHHRIRSSWHGLRLIYTTMGVRRGLYAGLSINYLKVVPSTAIGFAVYDCAKEYLHHRTHI</sequence>
<dbReference type="SUPFAM" id="SSF103506">
    <property type="entry name" value="Mitochondrial carrier"/>
    <property type="match status" value="1"/>
</dbReference>
<reference evidence="8 9" key="1">
    <citation type="submission" date="2018-07" db="EMBL/GenBank/DDBJ databases">
        <title>The complete nuclear genome of the prasinophyte Chloropicon primus (CCMP1205).</title>
        <authorList>
            <person name="Pombert J.-F."/>
            <person name="Otis C."/>
            <person name="Turmel M."/>
            <person name="Lemieux C."/>
        </authorList>
    </citation>
    <scope>NUCLEOTIDE SEQUENCE [LARGE SCALE GENOMIC DNA]</scope>
    <source>
        <strain evidence="8 9">CCMP1205</strain>
    </source>
</reference>
<comment type="subcellular location">
    <subcellularLocation>
        <location evidence="1">Membrane</location>
        <topology evidence="1">Multi-pass membrane protein</topology>
    </subcellularLocation>
</comment>
<keyword evidence="5 6" id="KW-0472">Membrane</keyword>
<keyword evidence="9" id="KW-1185">Reference proteome</keyword>
<dbReference type="PRINTS" id="PR00926">
    <property type="entry name" value="MITOCARRIER"/>
</dbReference>
<dbReference type="InterPro" id="IPR002067">
    <property type="entry name" value="MCP"/>
</dbReference>
<dbReference type="Pfam" id="PF00153">
    <property type="entry name" value="Mito_carr"/>
    <property type="match status" value="3"/>
</dbReference>
<proteinExistence type="inferred from homology"/>
<evidence type="ECO:0000313" key="8">
    <source>
        <dbReference type="EMBL" id="QDZ22817.1"/>
    </source>
</evidence>
<evidence type="ECO:0000256" key="5">
    <source>
        <dbReference type="ARBA" id="ARBA00023136"/>
    </source>
</evidence>
<feature type="repeat" description="Solcar" evidence="6">
    <location>
        <begin position="148"/>
        <end position="251"/>
    </location>
</feature>